<proteinExistence type="predicted"/>
<feature type="transmembrane region" description="Helical" evidence="1">
    <location>
        <begin position="173"/>
        <end position="192"/>
    </location>
</feature>
<organism evidence="2 3">
    <name type="scientific">Nocardioides kongjuensis</name>
    <dbReference type="NCBI Taxonomy" id="349522"/>
    <lineage>
        <taxon>Bacteria</taxon>
        <taxon>Bacillati</taxon>
        <taxon>Actinomycetota</taxon>
        <taxon>Actinomycetes</taxon>
        <taxon>Propionibacteriales</taxon>
        <taxon>Nocardioidaceae</taxon>
        <taxon>Nocardioides</taxon>
    </lineage>
</organism>
<evidence type="ECO:0000313" key="3">
    <source>
        <dbReference type="Proteomes" id="UP000582231"/>
    </source>
</evidence>
<keyword evidence="1" id="KW-0472">Membrane</keyword>
<feature type="transmembrane region" description="Helical" evidence="1">
    <location>
        <begin position="240"/>
        <end position="263"/>
    </location>
</feature>
<feature type="transmembrane region" description="Helical" evidence="1">
    <location>
        <begin position="270"/>
        <end position="288"/>
    </location>
</feature>
<protein>
    <recommendedName>
        <fullName evidence="4">ABC transporter permease</fullName>
    </recommendedName>
</protein>
<keyword evidence="1" id="KW-0812">Transmembrane</keyword>
<reference evidence="2 3" key="1">
    <citation type="submission" date="2020-07" db="EMBL/GenBank/DDBJ databases">
        <title>Sequencing the genomes of 1000 actinobacteria strains.</title>
        <authorList>
            <person name="Klenk H.-P."/>
        </authorList>
    </citation>
    <scope>NUCLEOTIDE SEQUENCE [LARGE SCALE GENOMIC DNA]</scope>
    <source>
        <strain evidence="2 3">DSM 19082</strain>
    </source>
</reference>
<keyword evidence="1" id="KW-1133">Transmembrane helix</keyword>
<feature type="transmembrane region" description="Helical" evidence="1">
    <location>
        <begin position="16"/>
        <end position="37"/>
    </location>
</feature>
<evidence type="ECO:0000313" key="2">
    <source>
        <dbReference type="EMBL" id="NYD31336.1"/>
    </source>
</evidence>
<sequence length="362" mass="36645">MSDAPAPVGLRKLSKLGLAIAVVGALIQLVLGVYYLAMAHSPAPNDLPVGIVGTAEQRAQLTTALEEGGDFKVEAYDDATALQQAIRERKAYGGVAFAGQQPTLYVATAASPSVANLFKASFSTAYQEQVQGQVDQLVAAGQPVPAQTVALLASAPPVTDVVPLPKQDSAGSSLGFVIQALCLGGSIASLALGRLRGLTQHSTARGLGHAALLVVYALASAGVALLAMSLFGVGKDAHHLTLFGGLALISLAVTASTAAFVALFGPAGSLVGGLYFTLGLIISGSSIAPEMLPRAGNAIGQLLPPGAGATVARDAMYFPDASTVPAFVVLGVYAGLGLLVILLTNTAANRTRSTHRLARGED</sequence>
<name>A0A852RQ14_9ACTN</name>
<feature type="transmembrane region" description="Helical" evidence="1">
    <location>
        <begin position="213"/>
        <end position="234"/>
    </location>
</feature>
<evidence type="ECO:0000256" key="1">
    <source>
        <dbReference type="SAM" id="Phobius"/>
    </source>
</evidence>
<feature type="transmembrane region" description="Helical" evidence="1">
    <location>
        <begin position="326"/>
        <end position="348"/>
    </location>
</feature>
<dbReference type="RefSeq" id="WP_179727454.1">
    <property type="nucleotide sequence ID" value="NZ_BAABEF010000001.1"/>
</dbReference>
<keyword evidence="3" id="KW-1185">Reference proteome</keyword>
<dbReference type="Proteomes" id="UP000582231">
    <property type="component" value="Unassembled WGS sequence"/>
</dbReference>
<accession>A0A852RQ14</accession>
<dbReference type="EMBL" id="JACCBF010000001">
    <property type="protein sequence ID" value="NYD31336.1"/>
    <property type="molecule type" value="Genomic_DNA"/>
</dbReference>
<dbReference type="AlphaFoldDB" id="A0A852RQ14"/>
<gene>
    <name evidence="2" type="ORF">BJ958_002882</name>
</gene>
<evidence type="ECO:0008006" key="4">
    <source>
        <dbReference type="Google" id="ProtNLM"/>
    </source>
</evidence>
<comment type="caution">
    <text evidence="2">The sequence shown here is derived from an EMBL/GenBank/DDBJ whole genome shotgun (WGS) entry which is preliminary data.</text>
</comment>